<sequence length="337" mass="35657">MRNLFLAAVAAAGLAACSLVAGDPLDEARAAYDRQDYPAARTGAQAALAQDADGPGALELLARVQVATGQGQAALATLARLDDARALPADANLLRAEALLQTGEVEAARAALTGQRSAEAWRLRALAAARQGDDAAVKAAFRNGHGAEGDKLRLYTLEATWHLDRGDAEGARRAVGEVQRLAPEAVETLFVSARFANLLGEHELAARAYMAILERNPSDRPALLGAIASARNLGRMDIAAPLVARGSAAWPGDIAFVYHTALLDADAGRWPAVRERLQRSERAVIDFAPARLLYGQAMLELGQVEQARSMVQPLAEAYPDNAEYRATLARIDGAARG</sequence>
<dbReference type="RefSeq" id="WP_047002898.1">
    <property type="nucleotide sequence ID" value="NZ_LBHB01000001.1"/>
</dbReference>
<keyword evidence="1" id="KW-0732">Signal</keyword>
<dbReference type="OrthoDB" id="7403403at2"/>
<dbReference type="Pfam" id="PF13432">
    <property type="entry name" value="TPR_16"/>
    <property type="match status" value="2"/>
</dbReference>
<dbReference type="STRING" id="1581420.AAW00_03460"/>
<dbReference type="InterPro" id="IPR011990">
    <property type="entry name" value="TPR-like_helical_dom_sf"/>
</dbReference>
<keyword evidence="3" id="KW-1185">Reference proteome</keyword>
<dbReference type="EMBL" id="LBHB01000001">
    <property type="protein sequence ID" value="KLE35496.1"/>
    <property type="molecule type" value="Genomic_DNA"/>
</dbReference>
<organism evidence="2 3">
    <name type="scientific">Aurantiacibacter luteus</name>
    <dbReference type="NCBI Taxonomy" id="1581420"/>
    <lineage>
        <taxon>Bacteria</taxon>
        <taxon>Pseudomonadati</taxon>
        <taxon>Pseudomonadota</taxon>
        <taxon>Alphaproteobacteria</taxon>
        <taxon>Sphingomonadales</taxon>
        <taxon>Erythrobacteraceae</taxon>
        <taxon>Aurantiacibacter</taxon>
    </lineage>
</organism>
<evidence type="ECO:0000313" key="3">
    <source>
        <dbReference type="Proteomes" id="UP000053464"/>
    </source>
</evidence>
<protein>
    <submittedName>
        <fullName evidence="2">Uncharacterized protein</fullName>
    </submittedName>
</protein>
<proteinExistence type="predicted"/>
<evidence type="ECO:0000313" key="2">
    <source>
        <dbReference type="EMBL" id="KLE35496.1"/>
    </source>
</evidence>
<dbReference type="PATRIC" id="fig|1581420.6.peg.701"/>
<dbReference type="Proteomes" id="UP000053464">
    <property type="component" value="Unassembled WGS sequence"/>
</dbReference>
<name>A0A0G9MXN2_9SPHN</name>
<dbReference type="AlphaFoldDB" id="A0A0G9MXN2"/>
<evidence type="ECO:0000256" key="1">
    <source>
        <dbReference type="SAM" id="SignalP"/>
    </source>
</evidence>
<dbReference type="PROSITE" id="PS51257">
    <property type="entry name" value="PROKAR_LIPOPROTEIN"/>
    <property type="match status" value="1"/>
</dbReference>
<comment type="caution">
    <text evidence="2">The sequence shown here is derived from an EMBL/GenBank/DDBJ whole genome shotgun (WGS) entry which is preliminary data.</text>
</comment>
<accession>A0A0G9MXN2</accession>
<dbReference type="Gene3D" id="1.25.40.10">
    <property type="entry name" value="Tetratricopeptide repeat domain"/>
    <property type="match status" value="1"/>
</dbReference>
<dbReference type="Pfam" id="PF14559">
    <property type="entry name" value="TPR_19"/>
    <property type="match status" value="1"/>
</dbReference>
<dbReference type="SUPFAM" id="SSF48452">
    <property type="entry name" value="TPR-like"/>
    <property type="match status" value="1"/>
</dbReference>
<feature type="signal peptide" evidence="1">
    <location>
        <begin position="1"/>
        <end position="21"/>
    </location>
</feature>
<feature type="chain" id="PRO_5002579493" evidence="1">
    <location>
        <begin position="22"/>
        <end position="337"/>
    </location>
</feature>
<reference evidence="2 3" key="1">
    <citation type="submission" date="2015-04" db="EMBL/GenBank/DDBJ databases">
        <title>The draft genome sequence of Erythrobacter luteus KA37.</title>
        <authorList>
            <person name="Zhuang L."/>
            <person name="Liu Y."/>
            <person name="Shao Z."/>
        </authorList>
    </citation>
    <scope>NUCLEOTIDE SEQUENCE [LARGE SCALE GENOMIC DNA]</scope>
    <source>
        <strain evidence="2 3">KA37</strain>
    </source>
</reference>
<gene>
    <name evidence="2" type="ORF">AAW00_03460</name>
</gene>